<keyword evidence="3" id="KW-0479">Metal-binding</keyword>
<gene>
    <name evidence="7" type="ORF">WNY77_10530</name>
</gene>
<evidence type="ECO:0000313" key="8">
    <source>
        <dbReference type="Proteomes" id="UP001461163"/>
    </source>
</evidence>
<dbReference type="Pfam" id="PF07687">
    <property type="entry name" value="M20_dimer"/>
    <property type="match status" value="1"/>
</dbReference>
<dbReference type="InterPro" id="IPR002933">
    <property type="entry name" value="Peptidase_M20"/>
</dbReference>
<comment type="caution">
    <text evidence="7">The sequence shown here is derived from an EMBL/GenBank/DDBJ whole genome shotgun (WGS) entry which is preliminary data.</text>
</comment>
<dbReference type="Pfam" id="PF01546">
    <property type="entry name" value="Peptidase_M20"/>
    <property type="match status" value="1"/>
</dbReference>
<evidence type="ECO:0000256" key="3">
    <source>
        <dbReference type="ARBA" id="ARBA00022723"/>
    </source>
</evidence>
<dbReference type="RefSeq" id="WP_342881669.1">
    <property type="nucleotide sequence ID" value="NZ_JBBMQS010000005.1"/>
</dbReference>
<dbReference type="InterPro" id="IPR047177">
    <property type="entry name" value="Pept_M20A"/>
</dbReference>
<evidence type="ECO:0000256" key="2">
    <source>
        <dbReference type="ARBA" id="ARBA00022670"/>
    </source>
</evidence>
<feature type="domain" description="Peptidase M20 dimerisation" evidence="6">
    <location>
        <begin position="239"/>
        <end position="382"/>
    </location>
</feature>
<dbReference type="Proteomes" id="UP001461163">
    <property type="component" value="Unassembled WGS sequence"/>
</dbReference>
<dbReference type="SUPFAM" id="SSF53187">
    <property type="entry name" value="Zn-dependent exopeptidases"/>
    <property type="match status" value="1"/>
</dbReference>
<protein>
    <submittedName>
        <fullName evidence="7">M20 family peptidase</fullName>
    </submittedName>
</protein>
<organism evidence="7 8">
    <name type="scientific">Paraglaciecola mesophila</name>
    <dbReference type="NCBI Taxonomy" id="197222"/>
    <lineage>
        <taxon>Bacteria</taxon>
        <taxon>Pseudomonadati</taxon>
        <taxon>Pseudomonadota</taxon>
        <taxon>Gammaproteobacteria</taxon>
        <taxon>Alteromonadales</taxon>
        <taxon>Alteromonadaceae</taxon>
        <taxon>Paraglaciecola</taxon>
    </lineage>
</organism>
<evidence type="ECO:0000256" key="1">
    <source>
        <dbReference type="ARBA" id="ARBA00006247"/>
    </source>
</evidence>
<keyword evidence="8" id="KW-1185">Reference proteome</keyword>
<evidence type="ECO:0000256" key="4">
    <source>
        <dbReference type="ARBA" id="ARBA00022801"/>
    </source>
</evidence>
<accession>A0ABU9SVD1</accession>
<evidence type="ECO:0000256" key="5">
    <source>
        <dbReference type="ARBA" id="ARBA00022833"/>
    </source>
</evidence>
<proteinExistence type="inferred from homology"/>
<keyword evidence="4" id="KW-0378">Hydrolase</keyword>
<dbReference type="EMBL" id="JBBMQS010000005">
    <property type="protein sequence ID" value="MEM5497829.1"/>
    <property type="molecule type" value="Genomic_DNA"/>
</dbReference>
<name>A0ABU9SVD1_9ALTE</name>
<evidence type="ECO:0000259" key="6">
    <source>
        <dbReference type="Pfam" id="PF07687"/>
    </source>
</evidence>
<dbReference type="Gene3D" id="3.40.630.10">
    <property type="entry name" value="Zn peptidases"/>
    <property type="match status" value="1"/>
</dbReference>
<reference evidence="7 8" key="1">
    <citation type="submission" date="2024-03" db="EMBL/GenBank/DDBJ databases">
        <title>Community enrichment and isolation of bacterial strains for fucoidan degradation.</title>
        <authorList>
            <person name="Sichert A."/>
        </authorList>
    </citation>
    <scope>NUCLEOTIDE SEQUENCE [LARGE SCALE GENOMIC DNA]</scope>
    <source>
        <strain evidence="7 8">AS12</strain>
    </source>
</reference>
<dbReference type="PANTHER" id="PTHR45962">
    <property type="entry name" value="N-FATTY-ACYL-AMINO ACID SYNTHASE/HYDROLASE PM20D1"/>
    <property type="match status" value="1"/>
</dbReference>
<keyword evidence="2" id="KW-0645">Protease</keyword>
<dbReference type="Gene3D" id="3.30.70.360">
    <property type="match status" value="1"/>
</dbReference>
<dbReference type="InterPro" id="IPR011650">
    <property type="entry name" value="Peptidase_M20_dimer"/>
</dbReference>
<dbReference type="SUPFAM" id="SSF55031">
    <property type="entry name" value="Bacterial exopeptidase dimerisation domain"/>
    <property type="match status" value="1"/>
</dbReference>
<sequence length="487" mass="54024">MKKIIISFAVLLLILCGLLFYRASSFFENKQYVVDAPIIPVTVDEQAVLSRFTKAIQIPTISYDDRNHFDQSAFLAFQDYLKENFPLVHQQAELAVINDYSLLYHLKGSDPSLKPALFMGHMDVVPVDEATASQWEQAPFSGKVIDGTIWGRGTIDDKISVVALMESMEMLLEQNIQPKRSIYYAFGHDEEAGGKEGARKIAYFLATKNVEFEFVLDEGGVVTQDMLPGVTEPVAVIGIAEKGFVNLRLTVNAPGGHSSQPPEHTAAGILAQAIVKVEANPFATDMRFIQDTFNHIGFATDLATRLPMSNLWLFSPAVESMMLKSPSSAASIRTTTAVTMLKGSSKSNILPTEAQAVVNFRILPGDTVDSVTQHITRAIDDTRVNIEAFMTNEASPVSSTESYGYKLIEQTIRRLDQNLLVAPYLVQGGTDASHFYGLSDNVYRFMMVRLNPKTMKRFHGVNEQISVKDYIQAIQFYYAMVEQAAQG</sequence>
<evidence type="ECO:0000313" key="7">
    <source>
        <dbReference type="EMBL" id="MEM5497829.1"/>
    </source>
</evidence>
<dbReference type="Gene3D" id="1.10.150.900">
    <property type="match status" value="1"/>
</dbReference>
<comment type="similarity">
    <text evidence="1">Belongs to the peptidase M20A family.</text>
</comment>
<dbReference type="PANTHER" id="PTHR45962:SF1">
    <property type="entry name" value="N-FATTY-ACYL-AMINO ACID SYNTHASE_HYDROLASE PM20D1"/>
    <property type="match status" value="1"/>
</dbReference>
<dbReference type="CDD" id="cd05674">
    <property type="entry name" value="M20_yscS"/>
    <property type="match status" value="1"/>
</dbReference>
<dbReference type="InterPro" id="IPR036264">
    <property type="entry name" value="Bact_exopeptidase_dim_dom"/>
</dbReference>
<keyword evidence="5" id="KW-0862">Zinc</keyword>